<sequence>MLYFSKGDRLISDLNGHVASGLNLLNNGFQALDHVRPVSSAIRVLFVISVHRSPIFDLYFPHFAVHSFDFFSLRVL</sequence>
<proteinExistence type="predicted"/>
<organism evidence="1 2">
    <name type="scientific">Penicillium thymicola</name>
    <dbReference type="NCBI Taxonomy" id="293382"/>
    <lineage>
        <taxon>Eukaryota</taxon>
        <taxon>Fungi</taxon>
        <taxon>Dikarya</taxon>
        <taxon>Ascomycota</taxon>
        <taxon>Pezizomycotina</taxon>
        <taxon>Eurotiomycetes</taxon>
        <taxon>Eurotiomycetidae</taxon>
        <taxon>Eurotiales</taxon>
        <taxon>Aspergillaceae</taxon>
        <taxon>Penicillium</taxon>
    </lineage>
</organism>
<dbReference type="AlphaFoldDB" id="A0AAI9TS50"/>
<dbReference type="Proteomes" id="UP001227192">
    <property type="component" value="Unassembled WGS sequence"/>
</dbReference>
<comment type="caution">
    <text evidence="1">The sequence shown here is derived from an EMBL/GenBank/DDBJ whole genome shotgun (WGS) entry which is preliminary data.</text>
</comment>
<evidence type="ECO:0000313" key="1">
    <source>
        <dbReference type="EMBL" id="KAJ9492429.1"/>
    </source>
</evidence>
<evidence type="ECO:0000313" key="2">
    <source>
        <dbReference type="Proteomes" id="UP001227192"/>
    </source>
</evidence>
<gene>
    <name evidence="1" type="ORF">VN97_g837</name>
</gene>
<protein>
    <submittedName>
        <fullName evidence="1">Uncharacterized protein</fullName>
    </submittedName>
</protein>
<name>A0AAI9TS50_PENTH</name>
<dbReference type="EMBL" id="LACB01000012">
    <property type="protein sequence ID" value="KAJ9492429.1"/>
    <property type="molecule type" value="Genomic_DNA"/>
</dbReference>
<keyword evidence="2" id="KW-1185">Reference proteome</keyword>
<reference evidence="1" key="2">
    <citation type="journal article" date="2016" name="Fungal Biol.">
        <title>Ochratoxin A production by Penicillium thymicola.</title>
        <authorList>
            <person name="Nguyen H.D.T."/>
            <person name="McMullin D.R."/>
            <person name="Ponomareva E."/>
            <person name="Riley R."/>
            <person name="Pomraning K.R."/>
            <person name="Baker S.E."/>
            <person name="Seifert K.A."/>
        </authorList>
    </citation>
    <scope>NUCLEOTIDE SEQUENCE</scope>
    <source>
        <strain evidence="1">DAOM 180753</strain>
    </source>
</reference>
<accession>A0AAI9TS50</accession>
<reference evidence="1" key="1">
    <citation type="submission" date="2015-06" db="EMBL/GenBank/DDBJ databases">
        <authorList>
            <person name="Nguyen H."/>
        </authorList>
    </citation>
    <scope>NUCLEOTIDE SEQUENCE</scope>
    <source>
        <strain evidence="1">DAOM 180753</strain>
    </source>
</reference>